<comment type="caution">
    <text evidence="8">The sequence shown here is derived from an EMBL/GenBank/DDBJ whole genome shotgun (WGS) entry which is preliminary data.</text>
</comment>
<name>A0A8K0N574_COCNU</name>
<evidence type="ECO:0000256" key="1">
    <source>
        <dbReference type="ARBA" id="ARBA00007737"/>
    </source>
</evidence>
<proteinExistence type="inferred from homology"/>
<keyword evidence="9" id="KW-1185">Reference proteome</keyword>
<dbReference type="InterPro" id="IPR024709">
    <property type="entry name" value="FucosylTrfase_pln"/>
</dbReference>
<keyword evidence="7" id="KW-1133">Transmembrane helix</keyword>
<dbReference type="InterPro" id="IPR019378">
    <property type="entry name" value="GDP-Fuc_O-FucTrfase"/>
</dbReference>
<keyword evidence="4" id="KW-0294">Fucose metabolism</keyword>
<keyword evidence="3" id="KW-0808">Transferase</keyword>
<evidence type="ECO:0000256" key="5">
    <source>
        <dbReference type="ARBA" id="ARBA00023277"/>
    </source>
</evidence>
<dbReference type="Pfam" id="PF10250">
    <property type="entry name" value="O-FucT"/>
    <property type="match status" value="1"/>
</dbReference>
<dbReference type="GO" id="GO:0016757">
    <property type="term" value="F:glycosyltransferase activity"/>
    <property type="evidence" value="ECO:0007669"/>
    <property type="project" value="UniProtKB-KW"/>
</dbReference>
<organism evidence="8 9">
    <name type="scientific">Cocos nucifera</name>
    <name type="common">Coconut palm</name>
    <dbReference type="NCBI Taxonomy" id="13894"/>
    <lineage>
        <taxon>Eukaryota</taxon>
        <taxon>Viridiplantae</taxon>
        <taxon>Streptophyta</taxon>
        <taxon>Embryophyta</taxon>
        <taxon>Tracheophyta</taxon>
        <taxon>Spermatophyta</taxon>
        <taxon>Magnoliopsida</taxon>
        <taxon>Liliopsida</taxon>
        <taxon>Arecaceae</taxon>
        <taxon>Arecoideae</taxon>
        <taxon>Cocoseae</taxon>
        <taxon>Attaleinae</taxon>
        <taxon>Cocos</taxon>
    </lineage>
</organism>
<comment type="similarity">
    <text evidence="1">Belongs to the glycosyltransferase GT106 family.</text>
</comment>
<sequence length="450" mass="51721">MGVAVGRFDPRGFFLFSPKKRLRASWSYKKRVIPRSVLCGSMLFALGLISLFIGQIAADLELSRLRGRWQSKRGRNEPIDIWKSKYSDLYYGCSDRGPHFRSALRESKSNGYLLIATSGGLNQQRTGITDAVVVARILNATLVVPELDHHSFWKDDSDFANIFDVDWFISSLSKDVTIVKRIPDKVMRSMEKPPYTMRPPRKSTPEYYLYQVLPILLRRRAVQLTKFDYRLANRLDDELQKLRCRVNYHALRFTRPIQVLGQIMFPQISGKSPLLKATTDKLNVLKRWPCKANIVDFVVLRFEPDMLAFSGCYYGGGEKERYELGEIRKRWATLPDLRPEDERSRGKCPLTPHEVGLMLRALGFENDTYMYIASGDIYGGEQTLQLLKDLFPNFYTKEMLAGDDLKPFLPFSSRLAAIDYIVCDESDVFVTNNNGNMAKMLAGRRCTGYF</sequence>
<protein>
    <recommendedName>
        <fullName evidence="6">O-fucosyltransferase family protein</fullName>
    </recommendedName>
</protein>
<dbReference type="GO" id="GO:0006004">
    <property type="term" value="P:fucose metabolic process"/>
    <property type="evidence" value="ECO:0007669"/>
    <property type="project" value="UniProtKB-KW"/>
</dbReference>
<dbReference type="PANTHER" id="PTHR31818">
    <property type="entry name" value="O-FUCOSYLTRANSFERASE 16"/>
    <property type="match status" value="1"/>
</dbReference>
<accession>A0A8K0N574</accession>
<keyword evidence="7" id="KW-0812">Transmembrane</keyword>
<dbReference type="CDD" id="cd11299">
    <property type="entry name" value="O-FucT_plant"/>
    <property type="match status" value="1"/>
</dbReference>
<evidence type="ECO:0000313" key="8">
    <source>
        <dbReference type="EMBL" id="KAG1354439.1"/>
    </source>
</evidence>
<evidence type="ECO:0000313" key="9">
    <source>
        <dbReference type="Proteomes" id="UP000797356"/>
    </source>
</evidence>
<gene>
    <name evidence="8" type="ORF">COCNU_07G005510</name>
</gene>
<evidence type="ECO:0000256" key="3">
    <source>
        <dbReference type="ARBA" id="ARBA00022679"/>
    </source>
</evidence>
<dbReference type="Proteomes" id="UP000797356">
    <property type="component" value="Chromosome 7"/>
</dbReference>
<dbReference type="PANTHER" id="PTHR31818:SF3">
    <property type="entry name" value="O-FUCOSYLTRANSFERASE 29"/>
    <property type="match status" value="1"/>
</dbReference>
<evidence type="ECO:0000256" key="4">
    <source>
        <dbReference type="ARBA" id="ARBA00023253"/>
    </source>
</evidence>
<evidence type="ECO:0000256" key="2">
    <source>
        <dbReference type="ARBA" id="ARBA00022676"/>
    </source>
</evidence>
<dbReference type="EMBL" id="CM017878">
    <property type="protein sequence ID" value="KAG1354439.1"/>
    <property type="molecule type" value="Genomic_DNA"/>
</dbReference>
<dbReference type="AlphaFoldDB" id="A0A8K0N574"/>
<keyword evidence="7" id="KW-0472">Membrane</keyword>
<keyword evidence="5" id="KW-0119">Carbohydrate metabolism</keyword>
<dbReference type="PIRSF" id="PIRSF009360">
    <property type="entry name" value="UCP009360"/>
    <property type="match status" value="1"/>
</dbReference>
<reference evidence="8" key="1">
    <citation type="journal article" date="2017" name="Gigascience">
        <title>The genome draft of coconut (Cocos nucifera).</title>
        <authorList>
            <person name="Xiao Y."/>
            <person name="Xu P."/>
            <person name="Fan H."/>
            <person name="Baudouin L."/>
            <person name="Xia W."/>
            <person name="Bocs S."/>
            <person name="Xu J."/>
            <person name="Li Q."/>
            <person name="Guo A."/>
            <person name="Zhou L."/>
            <person name="Li J."/>
            <person name="Wu Y."/>
            <person name="Ma Z."/>
            <person name="Armero A."/>
            <person name="Issali A.E."/>
            <person name="Liu N."/>
            <person name="Peng M."/>
            <person name="Yang Y."/>
        </authorList>
    </citation>
    <scope>NUCLEOTIDE SEQUENCE</scope>
    <source>
        <tissue evidence="8">Spear leaf of Hainan Tall coconut</tissue>
    </source>
</reference>
<reference evidence="8" key="2">
    <citation type="submission" date="2019-07" db="EMBL/GenBank/DDBJ databases">
        <authorList>
            <person name="Yang Y."/>
            <person name="Bocs S."/>
            <person name="Baudouin L."/>
        </authorList>
    </citation>
    <scope>NUCLEOTIDE SEQUENCE</scope>
    <source>
        <tissue evidence="8">Spear leaf of Hainan Tall coconut</tissue>
    </source>
</reference>
<keyword evidence="2" id="KW-0328">Glycosyltransferase</keyword>
<evidence type="ECO:0000256" key="7">
    <source>
        <dbReference type="SAM" id="Phobius"/>
    </source>
</evidence>
<evidence type="ECO:0000256" key="6">
    <source>
        <dbReference type="ARBA" id="ARBA00030350"/>
    </source>
</evidence>
<feature type="transmembrane region" description="Helical" evidence="7">
    <location>
        <begin position="37"/>
        <end position="58"/>
    </location>
</feature>
<dbReference type="OrthoDB" id="1882547at2759"/>